<name>A0A0C3QLE6_9AGAM</name>
<reference evidence="2 3" key="1">
    <citation type="submission" date="2014-04" db="EMBL/GenBank/DDBJ databases">
        <authorList>
            <consortium name="DOE Joint Genome Institute"/>
            <person name="Kuo A."/>
            <person name="Girlanda M."/>
            <person name="Perotto S."/>
            <person name="Kohler A."/>
            <person name="Nagy L.G."/>
            <person name="Floudas D."/>
            <person name="Copeland A."/>
            <person name="Barry K.W."/>
            <person name="Cichocki N."/>
            <person name="Veneault-Fourrey C."/>
            <person name="LaButti K."/>
            <person name="Lindquist E.A."/>
            <person name="Lipzen A."/>
            <person name="Lundell T."/>
            <person name="Morin E."/>
            <person name="Murat C."/>
            <person name="Sun H."/>
            <person name="Tunlid A."/>
            <person name="Henrissat B."/>
            <person name="Grigoriev I.V."/>
            <person name="Hibbett D.S."/>
            <person name="Martin F."/>
            <person name="Nordberg H.P."/>
            <person name="Cantor M.N."/>
            <person name="Hua S.X."/>
        </authorList>
    </citation>
    <scope>NUCLEOTIDE SEQUENCE [LARGE SCALE GENOMIC DNA]</scope>
    <source>
        <strain evidence="2 3">MUT 4182</strain>
    </source>
</reference>
<gene>
    <name evidence="2" type="ORF">M407DRAFT_243367</name>
</gene>
<dbReference type="EMBL" id="KN823009">
    <property type="protein sequence ID" value="KIO27429.1"/>
    <property type="molecule type" value="Genomic_DNA"/>
</dbReference>
<keyword evidence="3" id="KW-1185">Reference proteome</keyword>
<accession>A0A0C3QLE6</accession>
<dbReference type="Proteomes" id="UP000054248">
    <property type="component" value="Unassembled WGS sequence"/>
</dbReference>
<feature type="region of interest" description="Disordered" evidence="1">
    <location>
        <begin position="56"/>
        <end position="106"/>
    </location>
</feature>
<evidence type="ECO:0000313" key="3">
    <source>
        <dbReference type="Proteomes" id="UP000054248"/>
    </source>
</evidence>
<reference evidence="3" key="2">
    <citation type="submission" date="2015-01" db="EMBL/GenBank/DDBJ databases">
        <title>Evolutionary Origins and Diversification of the Mycorrhizal Mutualists.</title>
        <authorList>
            <consortium name="DOE Joint Genome Institute"/>
            <consortium name="Mycorrhizal Genomics Consortium"/>
            <person name="Kohler A."/>
            <person name="Kuo A."/>
            <person name="Nagy L.G."/>
            <person name="Floudas D."/>
            <person name="Copeland A."/>
            <person name="Barry K.W."/>
            <person name="Cichocki N."/>
            <person name="Veneault-Fourrey C."/>
            <person name="LaButti K."/>
            <person name="Lindquist E.A."/>
            <person name="Lipzen A."/>
            <person name="Lundell T."/>
            <person name="Morin E."/>
            <person name="Murat C."/>
            <person name="Riley R."/>
            <person name="Ohm R."/>
            <person name="Sun H."/>
            <person name="Tunlid A."/>
            <person name="Henrissat B."/>
            <person name="Grigoriev I.V."/>
            <person name="Hibbett D.S."/>
            <person name="Martin F."/>
        </authorList>
    </citation>
    <scope>NUCLEOTIDE SEQUENCE [LARGE SCALE GENOMIC DNA]</scope>
    <source>
        <strain evidence="3">MUT 4182</strain>
    </source>
</reference>
<organism evidence="2 3">
    <name type="scientific">Tulasnella calospora MUT 4182</name>
    <dbReference type="NCBI Taxonomy" id="1051891"/>
    <lineage>
        <taxon>Eukaryota</taxon>
        <taxon>Fungi</taxon>
        <taxon>Dikarya</taxon>
        <taxon>Basidiomycota</taxon>
        <taxon>Agaricomycotina</taxon>
        <taxon>Agaricomycetes</taxon>
        <taxon>Cantharellales</taxon>
        <taxon>Tulasnellaceae</taxon>
        <taxon>Tulasnella</taxon>
    </lineage>
</organism>
<protein>
    <submittedName>
        <fullName evidence="2">Uncharacterized protein</fullName>
    </submittedName>
</protein>
<dbReference type="AlphaFoldDB" id="A0A0C3QLE6"/>
<dbReference type="HOGENOM" id="CLU_2252045_0_0_1"/>
<evidence type="ECO:0000313" key="2">
    <source>
        <dbReference type="EMBL" id="KIO27429.1"/>
    </source>
</evidence>
<sequence length="106" mass="11063">MSLSGSHVNLYIRRYGKTHSASHPLQPALAIGRSPLGYGTEVGALAALNHHGSLGAGKEGARMSLGAGESWSTEDSCENGGPCISRRQRPNLVGDSGWRARAAPEP</sequence>
<proteinExistence type="predicted"/>
<evidence type="ECO:0000256" key="1">
    <source>
        <dbReference type="SAM" id="MobiDB-lite"/>
    </source>
</evidence>